<keyword evidence="4" id="KW-1185">Reference proteome</keyword>
<name>A0A094LRM1_9GAMM</name>
<protein>
    <submittedName>
        <fullName evidence="3">MSHA biogenesis protein MshJ</fullName>
    </submittedName>
</protein>
<dbReference type="EMBL" id="JPEO01000004">
    <property type="protein sequence ID" value="KFZ37813.1"/>
    <property type="molecule type" value="Genomic_DNA"/>
</dbReference>
<evidence type="ECO:0000313" key="4">
    <source>
        <dbReference type="Proteomes" id="UP000029264"/>
    </source>
</evidence>
<proteinExistence type="predicted"/>
<keyword evidence="2" id="KW-0812">Transmembrane</keyword>
<keyword evidence="1" id="KW-0175">Coiled coil</keyword>
<dbReference type="RefSeq" id="WP_037441671.1">
    <property type="nucleotide sequence ID" value="NZ_JPEO01000004.1"/>
</dbReference>
<sequence length="218" mass="24916">MNFLDKLASLFNPLSQRERLMVAAVCWLLVATVVYLPFDAMWTQHSQLRQQQQSASKLLRNTKEQITLLNQRLAQDPNKELRQQQQQLVAQIAALDSQLNQQTVDLIPAEKMPMLLAQLLERSKGVKLSGFKSLPPKPLLVVGDKQAGEMNLYSHGILLTFEGDYFSVMKFVQAVESMQEKLYWKSLDYQVDKYPNAQVELSLYTLSINKDFISVASH</sequence>
<dbReference type="OrthoDB" id="9151209at2"/>
<dbReference type="AlphaFoldDB" id="A0A094LRM1"/>
<feature type="transmembrane region" description="Helical" evidence="2">
    <location>
        <begin position="20"/>
        <end position="38"/>
    </location>
</feature>
<feature type="coiled-coil region" evidence="1">
    <location>
        <begin position="45"/>
        <end position="98"/>
    </location>
</feature>
<comment type="caution">
    <text evidence="3">The sequence shown here is derived from an EMBL/GenBank/DDBJ whole genome shotgun (WGS) entry which is preliminary data.</text>
</comment>
<organism evidence="3 4">
    <name type="scientific">Shewanella mangrovi</name>
    <dbReference type="NCBI Taxonomy" id="1515746"/>
    <lineage>
        <taxon>Bacteria</taxon>
        <taxon>Pseudomonadati</taxon>
        <taxon>Pseudomonadota</taxon>
        <taxon>Gammaproteobacteria</taxon>
        <taxon>Alteromonadales</taxon>
        <taxon>Shewanellaceae</taxon>
        <taxon>Shewanella</taxon>
    </lineage>
</organism>
<reference evidence="3 4" key="1">
    <citation type="submission" date="2014-06" db="EMBL/GenBank/DDBJ databases">
        <title>Shewanella sp. YQH10.</title>
        <authorList>
            <person name="Liu Y."/>
            <person name="Zeng R."/>
        </authorList>
    </citation>
    <scope>NUCLEOTIDE SEQUENCE [LARGE SCALE GENOMIC DNA]</scope>
    <source>
        <strain evidence="3 4">YQH10</strain>
    </source>
</reference>
<accession>A0A094LRM1</accession>
<evidence type="ECO:0000313" key="3">
    <source>
        <dbReference type="EMBL" id="KFZ37813.1"/>
    </source>
</evidence>
<dbReference type="eggNOG" id="COG3149">
    <property type="taxonomic scope" value="Bacteria"/>
</dbReference>
<keyword evidence="2" id="KW-1133">Transmembrane helix</keyword>
<keyword evidence="2" id="KW-0472">Membrane</keyword>
<dbReference type="Proteomes" id="UP000029264">
    <property type="component" value="Unassembled WGS sequence"/>
</dbReference>
<evidence type="ECO:0000256" key="2">
    <source>
        <dbReference type="SAM" id="Phobius"/>
    </source>
</evidence>
<dbReference type="STRING" id="1515746.HR45_08125"/>
<gene>
    <name evidence="3" type="ORF">HR45_08125</name>
</gene>
<evidence type="ECO:0000256" key="1">
    <source>
        <dbReference type="SAM" id="Coils"/>
    </source>
</evidence>